<proteinExistence type="inferred from homology"/>
<sequence>GFKNREGERERGRGVFHLLICKSKEAEIKRINKELANIRSKFKGDKALDGYSKKKYVCKLLFIFLLGHDIDFGHMEAVNLLSSNRYTEKQIGYLFISVLVNSNSELIRLINNAIKNDLASRNPTFMGLALHCIANVGSREMAEAFAGEIPKILVAGCVRVLSCSGATCDCVVQTFESPLSGEAGAGSTRLGSPSGSPAHHLRFGDGWKREPVPNSRARCRHPGRGAGRPLLSSALCGPSRVLLVGGGCQRAPPPPASDPERSPGPPTRT</sequence>
<evidence type="ECO:0000256" key="6">
    <source>
        <dbReference type="SAM" id="MobiDB-lite"/>
    </source>
</evidence>
<dbReference type="InterPro" id="IPR050840">
    <property type="entry name" value="Adaptor_Complx_Large_Subunit"/>
</dbReference>
<evidence type="ECO:0000313" key="8">
    <source>
        <dbReference type="Ensembl" id="ENSOCUP00000043084.1"/>
    </source>
</evidence>
<feature type="compositionally biased region" description="Basic and acidic residues" evidence="6">
    <location>
        <begin position="202"/>
        <end position="211"/>
    </location>
</feature>
<evidence type="ECO:0000256" key="3">
    <source>
        <dbReference type="ARBA" id="ARBA00022448"/>
    </source>
</evidence>
<dbReference type="SMR" id="A0A5F9DA47"/>
<dbReference type="GO" id="GO:0030117">
    <property type="term" value="C:membrane coat"/>
    <property type="evidence" value="ECO:0007669"/>
    <property type="project" value="InterPro"/>
</dbReference>
<dbReference type="GO" id="GO:0012505">
    <property type="term" value="C:endomembrane system"/>
    <property type="evidence" value="ECO:0007669"/>
    <property type="project" value="UniProtKB-SubCell"/>
</dbReference>
<dbReference type="GO" id="GO:0006886">
    <property type="term" value="P:intracellular protein transport"/>
    <property type="evidence" value="ECO:0007669"/>
    <property type="project" value="InterPro"/>
</dbReference>
<dbReference type="Gene3D" id="1.25.10.10">
    <property type="entry name" value="Leucine-rich Repeat Variant"/>
    <property type="match status" value="1"/>
</dbReference>
<evidence type="ECO:0000256" key="4">
    <source>
        <dbReference type="ARBA" id="ARBA00022927"/>
    </source>
</evidence>
<reference evidence="8" key="2">
    <citation type="submission" date="2025-08" db="UniProtKB">
        <authorList>
            <consortium name="Ensembl"/>
        </authorList>
    </citation>
    <scope>IDENTIFICATION</scope>
    <source>
        <strain evidence="8">Thorbecke</strain>
    </source>
</reference>
<dbReference type="STRING" id="9986.ENSOCUP00000043084"/>
<evidence type="ECO:0000313" key="9">
    <source>
        <dbReference type="Proteomes" id="UP000001811"/>
    </source>
</evidence>
<dbReference type="InterPro" id="IPR016024">
    <property type="entry name" value="ARM-type_fold"/>
</dbReference>
<keyword evidence="4" id="KW-0653">Protein transport</keyword>
<dbReference type="Ensembl" id="ENSOCUT00000053443.1">
    <property type="protein sequence ID" value="ENSOCUP00000043084.1"/>
    <property type="gene ID" value="ENSOCUG00000034214.1"/>
</dbReference>
<feature type="domain" description="Clathrin/coatomer adaptor adaptin-like N-terminal" evidence="7">
    <location>
        <begin position="28"/>
        <end position="155"/>
    </location>
</feature>
<dbReference type="Proteomes" id="UP000001811">
    <property type="component" value="Unplaced"/>
</dbReference>
<dbReference type="GeneTree" id="ENSGT00950000182838"/>
<dbReference type="Bgee" id="ENSOCUG00000034214">
    <property type="expression patterns" value="Expressed in brain and 18 other cell types or tissues"/>
</dbReference>
<reference evidence="8 9" key="1">
    <citation type="journal article" date="2011" name="Nature">
        <title>A high-resolution map of human evolutionary constraint using 29 mammals.</title>
        <authorList>
            <person name="Lindblad-Toh K."/>
            <person name="Garber M."/>
            <person name="Zuk O."/>
            <person name="Lin M.F."/>
            <person name="Parker B.J."/>
            <person name="Washietl S."/>
            <person name="Kheradpour P."/>
            <person name="Ernst J."/>
            <person name="Jordan G."/>
            <person name="Mauceli E."/>
            <person name="Ward L.D."/>
            <person name="Lowe C.B."/>
            <person name="Holloway A.K."/>
            <person name="Clamp M."/>
            <person name="Gnerre S."/>
            <person name="Alfoldi J."/>
            <person name="Beal K."/>
            <person name="Chang J."/>
            <person name="Clawson H."/>
            <person name="Cuff J."/>
            <person name="Di Palma F."/>
            <person name="Fitzgerald S."/>
            <person name="Flicek P."/>
            <person name="Guttman M."/>
            <person name="Hubisz M.J."/>
            <person name="Jaffe D.B."/>
            <person name="Jungreis I."/>
            <person name="Kent W.J."/>
            <person name="Kostka D."/>
            <person name="Lara M."/>
            <person name="Martins A.L."/>
            <person name="Massingham T."/>
            <person name="Moltke I."/>
            <person name="Raney B.J."/>
            <person name="Rasmussen M.D."/>
            <person name="Robinson J."/>
            <person name="Stark A."/>
            <person name="Vilella A.J."/>
            <person name="Wen J."/>
            <person name="Xie X."/>
            <person name="Zody M.C."/>
            <person name="Baldwin J."/>
            <person name="Bloom T."/>
            <person name="Chin C.W."/>
            <person name="Heiman D."/>
            <person name="Nicol R."/>
            <person name="Nusbaum C."/>
            <person name="Young S."/>
            <person name="Wilkinson J."/>
            <person name="Worley K.C."/>
            <person name="Kovar C.L."/>
            <person name="Muzny D.M."/>
            <person name="Gibbs R.A."/>
            <person name="Cree A."/>
            <person name="Dihn H.H."/>
            <person name="Fowler G."/>
            <person name="Jhangiani S."/>
            <person name="Joshi V."/>
            <person name="Lee S."/>
            <person name="Lewis L.R."/>
            <person name="Nazareth L.V."/>
            <person name="Okwuonu G."/>
            <person name="Santibanez J."/>
            <person name="Warren W.C."/>
            <person name="Mardis E.R."/>
            <person name="Weinstock G.M."/>
            <person name="Wilson R.K."/>
            <person name="Delehaunty K."/>
            <person name="Dooling D."/>
            <person name="Fronik C."/>
            <person name="Fulton L."/>
            <person name="Fulton B."/>
            <person name="Graves T."/>
            <person name="Minx P."/>
            <person name="Sodergren E."/>
            <person name="Birney E."/>
            <person name="Margulies E.H."/>
            <person name="Herrero J."/>
            <person name="Green E.D."/>
            <person name="Haussler D."/>
            <person name="Siepel A."/>
            <person name="Goldman N."/>
            <person name="Pollard K.S."/>
            <person name="Pedersen J.S."/>
            <person name="Lander E.S."/>
            <person name="Kellis M."/>
        </authorList>
    </citation>
    <scope>NUCLEOTIDE SEQUENCE [LARGE SCALE GENOMIC DNA]</scope>
    <source>
        <strain evidence="9">Thorbecke</strain>
    </source>
</reference>
<dbReference type="Pfam" id="PF01602">
    <property type="entry name" value="Adaptin_N"/>
    <property type="match status" value="1"/>
</dbReference>
<organism evidence="8 9">
    <name type="scientific">Oryctolagus cuniculus</name>
    <name type="common">Rabbit</name>
    <dbReference type="NCBI Taxonomy" id="9986"/>
    <lineage>
        <taxon>Eukaryota</taxon>
        <taxon>Metazoa</taxon>
        <taxon>Chordata</taxon>
        <taxon>Craniata</taxon>
        <taxon>Vertebrata</taxon>
        <taxon>Euteleostomi</taxon>
        <taxon>Mammalia</taxon>
        <taxon>Eutheria</taxon>
        <taxon>Euarchontoglires</taxon>
        <taxon>Glires</taxon>
        <taxon>Lagomorpha</taxon>
        <taxon>Leporidae</taxon>
        <taxon>Oryctolagus</taxon>
    </lineage>
</organism>
<feature type="region of interest" description="Disordered" evidence="6">
    <location>
        <begin position="180"/>
        <end position="225"/>
    </location>
</feature>
<evidence type="ECO:0000256" key="1">
    <source>
        <dbReference type="ARBA" id="ARBA00004184"/>
    </source>
</evidence>
<feature type="compositionally biased region" description="Pro residues" evidence="6">
    <location>
        <begin position="251"/>
        <end position="269"/>
    </location>
</feature>
<dbReference type="PANTHER" id="PTHR22780">
    <property type="entry name" value="ADAPTIN, ALPHA/GAMMA/EPSILON"/>
    <property type="match status" value="1"/>
</dbReference>
<protein>
    <recommendedName>
        <fullName evidence="7">Clathrin/coatomer adaptor adaptin-like N-terminal domain-containing protein</fullName>
    </recommendedName>
</protein>
<evidence type="ECO:0000259" key="7">
    <source>
        <dbReference type="Pfam" id="PF01602"/>
    </source>
</evidence>
<comment type="subcellular location">
    <subcellularLocation>
        <location evidence="1">Endomembrane system</location>
        <topology evidence="1">Peripheral membrane protein</topology>
    </subcellularLocation>
</comment>
<feature type="region of interest" description="Disordered" evidence="6">
    <location>
        <begin position="246"/>
        <end position="269"/>
    </location>
</feature>
<dbReference type="AlphaFoldDB" id="A0A5F9DA47"/>
<dbReference type="InterPro" id="IPR011989">
    <property type="entry name" value="ARM-like"/>
</dbReference>
<evidence type="ECO:0000256" key="5">
    <source>
        <dbReference type="ARBA" id="ARBA00023136"/>
    </source>
</evidence>
<accession>A0A5F9DA47</accession>
<dbReference type="SUPFAM" id="SSF48371">
    <property type="entry name" value="ARM repeat"/>
    <property type="match status" value="1"/>
</dbReference>
<evidence type="ECO:0000256" key="2">
    <source>
        <dbReference type="ARBA" id="ARBA00006613"/>
    </source>
</evidence>
<comment type="similarity">
    <text evidence="2">Belongs to the adaptor complexes large subunit family.</text>
</comment>
<keyword evidence="9" id="KW-1185">Reference proteome</keyword>
<name>A0A5F9DA47_RABIT</name>
<dbReference type="InParanoid" id="A0A5F9DA47"/>
<dbReference type="InterPro" id="IPR002553">
    <property type="entry name" value="Clathrin/coatomer_adapt-like_N"/>
</dbReference>
<keyword evidence="3" id="KW-0813">Transport</keyword>
<dbReference type="GO" id="GO:0016192">
    <property type="term" value="P:vesicle-mediated transport"/>
    <property type="evidence" value="ECO:0007669"/>
    <property type="project" value="InterPro"/>
</dbReference>
<reference evidence="8" key="3">
    <citation type="submission" date="2025-09" db="UniProtKB">
        <authorList>
            <consortium name="Ensembl"/>
        </authorList>
    </citation>
    <scope>IDENTIFICATION</scope>
    <source>
        <strain evidence="8">Thorbecke</strain>
    </source>
</reference>
<keyword evidence="5" id="KW-0472">Membrane</keyword>